<evidence type="ECO:0000313" key="11">
    <source>
        <dbReference type="Proteomes" id="UP000886653"/>
    </source>
</evidence>
<evidence type="ECO:0000256" key="6">
    <source>
        <dbReference type="ARBA" id="ARBA00022728"/>
    </source>
</evidence>
<keyword evidence="4" id="KW-0963">Cytoplasm</keyword>
<evidence type="ECO:0000256" key="3">
    <source>
        <dbReference type="ARBA" id="ARBA00018615"/>
    </source>
</evidence>
<dbReference type="EMBL" id="MU167232">
    <property type="protein sequence ID" value="KAG0148937.1"/>
    <property type="molecule type" value="Genomic_DNA"/>
</dbReference>
<keyword evidence="6" id="KW-0747">Spliceosome</keyword>
<dbReference type="GO" id="GO:0008017">
    <property type="term" value="F:microtubule binding"/>
    <property type="evidence" value="ECO:0007669"/>
    <property type="project" value="TreeGrafter"/>
</dbReference>
<dbReference type="PANTHER" id="PTHR11805:SF1">
    <property type="entry name" value="CYSTEINE-RICH PDZ-BINDING PROTEIN"/>
    <property type="match status" value="1"/>
</dbReference>
<keyword evidence="7" id="KW-0508">mRNA splicing</keyword>
<evidence type="ECO:0000256" key="2">
    <source>
        <dbReference type="ARBA" id="ARBA00009021"/>
    </source>
</evidence>
<dbReference type="GO" id="GO:0005681">
    <property type="term" value="C:spliceosomal complex"/>
    <property type="evidence" value="ECO:0007669"/>
    <property type="project" value="UniProtKB-KW"/>
</dbReference>
<evidence type="ECO:0000256" key="9">
    <source>
        <dbReference type="SAM" id="MobiDB-lite"/>
    </source>
</evidence>
<sequence length="110" mass="11720">MVCEKCTKKLAKNSLATPEVRGIAGSSSQPGPNRKIGENKLLTSRNRYTPYASGSSSKGGSGAVGLMGRCLTCKSTVARQDAKYCQGCACELFERCVLRFAFISIFGLTV</sequence>
<comment type="caution">
    <text evidence="10">The sequence shown here is derived from an EMBL/GenBank/DDBJ whole genome shotgun (WGS) entry which is preliminary data.</text>
</comment>
<comment type="similarity">
    <text evidence="2">Belongs to the CRIPT family.</text>
</comment>
<comment type="subcellular location">
    <subcellularLocation>
        <location evidence="1">Cytoplasm</location>
    </subcellularLocation>
</comment>
<dbReference type="InterPro" id="IPR019367">
    <property type="entry name" value="PDZ-binding_CRIPT"/>
</dbReference>
<dbReference type="GO" id="GO:0006397">
    <property type="term" value="P:mRNA processing"/>
    <property type="evidence" value="ECO:0007669"/>
    <property type="project" value="UniProtKB-KW"/>
</dbReference>
<evidence type="ECO:0000256" key="5">
    <source>
        <dbReference type="ARBA" id="ARBA00022664"/>
    </source>
</evidence>
<dbReference type="GO" id="GO:0005737">
    <property type="term" value="C:cytoplasm"/>
    <property type="evidence" value="ECO:0007669"/>
    <property type="project" value="UniProtKB-SubCell"/>
</dbReference>
<protein>
    <recommendedName>
        <fullName evidence="3">Cysteine-rich PDZ-binding protein</fullName>
    </recommendedName>
    <alternativeName>
        <fullName evidence="8">Cysteine-rich interactor of PDZ three</fullName>
    </alternativeName>
</protein>
<reference evidence="10" key="1">
    <citation type="submission" date="2013-11" db="EMBL/GenBank/DDBJ databases">
        <title>Genome sequence of the fusiform rust pathogen reveals effectors for host alternation and coevolution with pine.</title>
        <authorList>
            <consortium name="DOE Joint Genome Institute"/>
            <person name="Smith K."/>
            <person name="Pendleton A."/>
            <person name="Kubisiak T."/>
            <person name="Anderson C."/>
            <person name="Salamov A."/>
            <person name="Aerts A."/>
            <person name="Riley R."/>
            <person name="Clum A."/>
            <person name="Lindquist E."/>
            <person name="Ence D."/>
            <person name="Campbell M."/>
            <person name="Kronenberg Z."/>
            <person name="Feau N."/>
            <person name="Dhillon B."/>
            <person name="Hamelin R."/>
            <person name="Burleigh J."/>
            <person name="Smith J."/>
            <person name="Yandell M."/>
            <person name="Nelson C."/>
            <person name="Grigoriev I."/>
            <person name="Davis J."/>
        </authorList>
    </citation>
    <scope>NUCLEOTIDE SEQUENCE</scope>
    <source>
        <strain evidence="10">G11</strain>
    </source>
</reference>
<proteinExistence type="inferred from homology"/>
<accession>A0A9P6NRE0</accession>
<dbReference type="AlphaFoldDB" id="A0A9P6NRE0"/>
<feature type="region of interest" description="Disordered" evidence="9">
    <location>
        <begin position="21"/>
        <end position="41"/>
    </location>
</feature>
<dbReference type="OrthoDB" id="147332at2759"/>
<evidence type="ECO:0000256" key="4">
    <source>
        <dbReference type="ARBA" id="ARBA00022490"/>
    </source>
</evidence>
<dbReference type="GO" id="GO:0031122">
    <property type="term" value="P:cytoplasmic microtubule organization"/>
    <property type="evidence" value="ECO:0007669"/>
    <property type="project" value="TreeGrafter"/>
</dbReference>
<dbReference type="Proteomes" id="UP000886653">
    <property type="component" value="Unassembled WGS sequence"/>
</dbReference>
<dbReference type="PANTHER" id="PTHR11805">
    <property type="entry name" value="CYSTEINE-RICH PDZ-BINDING PROTEIN"/>
    <property type="match status" value="1"/>
</dbReference>
<evidence type="ECO:0000313" key="10">
    <source>
        <dbReference type="EMBL" id="KAG0148937.1"/>
    </source>
</evidence>
<organism evidence="10 11">
    <name type="scientific">Cronartium quercuum f. sp. fusiforme G11</name>
    <dbReference type="NCBI Taxonomy" id="708437"/>
    <lineage>
        <taxon>Eukaryota</taxon>
        <taxon>Fungi</taxon>
        <taxon>Dikarya</taxon>
        <taxon>Basidiomycota</taxon>
        <taxon>Pucciniomycotina</taxon>
        <taxon>Pucciniomycetes</taxon>
        <taxon>Pucciniales</taxon>
        <taxon>Coleosporiaceae</taxon>
        <taxon>Cronartium</taxon>
    </lineage>
</organism>
<gene>
    <name evidence="10" type="ORF">CROQUDRAFT_654298</name>
</gene>
<keyword evidence="11" id="KW-1185">Reference proteome</keyword>
<keyword evidence="5" id="KW-0507">mRNA processing</keyword>
<evidence type="ECO:0000256" key="7">
    <source>
        <dbReference type="ARBA" id="ARBA00023187"/>
    </source>
</evidence>
<dbReference type="Pfam" id="PF10235">
    <property type="entry name" value="Cript"/>
    <property type="match status" value="1"/>
</dbReference>
<evidence type="ECO:0000256" key="8">
    <source>
        <dbReference type="ARBA" id="ARBA00032518"/>
    </source>
</evidence>
<evidence type="ECO:0000256" key="1">
    <source>
        <dbReference type="ARBA" id="ARBA00004496"/>
    </source>
</evidence>
<name>A0A9P6NRE0_9BASI</name>
<dbReference type="GO" id="GO:0008380">
    <property type="term" value="P:RNA splicing"/>
    <property type="evidence" value="ECO:0007669"/>
    <property type="project" value="UniProtKB-KW"/>
</dbReference>